<evidence type="ECO:0000313" key="3">
    <source>
        <dbReference type="Proteomes" id="UP000215289"/>
    </source>
</evidence>
<feature type="chain" id="PRO_5011911782" description="Secreted protein" evidence="1">
    <location>
        <begin position="22"/>
        <end position="379"/>
    </location>
</feature>
<gene>
    <name evidence="2" type="ORF">CFD26_100472</name>
</gene>
<feature type="signal peptide" evidence="1">
    <location>
        <begin position="1"/>
        <end position="21"/>
    </location>
</feature>
<evidence type="ECO:0000256" key="1">
    <source>
        <dbReference type="SAM" id="SignalP"/>
    </source>
</evidence>
<dbReference type="OrthoDB" id="9983241at2759"/>
<reference evidence="2 3" key="1">
    <citation type="submission" date="2018-08" db="EMBL/GenBank/DDBJ databases">
        <title>Draft genome sequences of two Aspergillus turcosus clinical strains isolated from bronchoalveolar lavage fluid: one azole-susceptible and the other azole-resistant.</title>
        <authorList>
            <person name="Parent-Michaud M."/>
            <person name="Dufresne P.J."/>
            <person name="Fournier E."/>
            <person name="Martineau C."/>
            <person name="Moreira S."/>
            <person name="Perkins V."/>
            <person name="De Repentigny L."/>
            <person name="Dufresne S.F."/>
        </authorList>
    </citation>
    <scope>NUCLEOTIDE SEQUENCE [LARGE SCALE GENOMIC DNA]</scope>
    <source>
        <strain evidence="2">HMR AF 1038</strain>
    </source>
</reference>
<keyword evidence="1" id="KW-0732">Signal</keyword>
<dbReference type="EMBL" id="NIDN02000267">
    <property type="protein sequence ID" value="RLL93747.1"/>
    <property type="molecule type" value="Genomic_DNA"/>
</dbReference>
<evidence type="ECO:0000313" key="2">
    <source>
        <dbReference type="EMBL" id="RLL93747.1"/>
    </source>
</evidence>
<name>A0A229YHX3_9EURO</name>
<protein>
    <recommendedName>
        <fullName evidence="4">Secreted protein</fullName>
    </recommendedName>
</protein>
<dbReference type="Proteomes" id="UP000215289">
    <property type="component" value="Unassembled WGS sequence"/>
</dbReference>
<evidence type="ECO:0008006" key="4">
    <source>
        <dbReference type="Google" id="ProtNLM"/>
    </source>
</evidence>
<proteinExistence type="predicted"/>
<accession>A0A229YHX3</accession>
<keyword evidence="3" id="KW-1185">Reference proteome</keyword>
<organism evidence="2 3">
    <name type="scientific">Aspergillus turcosus</name>
    <dbReference type="NCBI Taxonomy" id="1245748"/>
    <lineage>
        <taxon>Eukaryota</taxon>
        <taxon>Fungi</taxon>
        <taxon>Dikarya</taxon>
        <taxon>Ascomycota</taxon>
        <taxon>Pezizomycotina</taxon>
        <taxon>Eurotiomycetes</taxon>
        <taxon>Eurotiomycetidae</taxon>
        <taxon>Eurotiales</taxon>
        <taxon>Aspergillaceae</taxon>
        <taxon>Aspergillus</taxon>
        <taxon>Aspergillus subgen. Fumigati</taxon>
    </lineage>
</organism>
<sequence length="379" mass="42391">MNLLSTISISLPLLLLTSVYADPRACAGDTKALNPSYFTLNETDNKFLPALSKIFTDAGKKVTVTQVLADANRDLQKGTVAYPMSERWLWNSGDESTTKWIPQGMTSSGDALAVGTYEGKDVWLASWYQKEGDANVRVSFVDRATHKYRHVMLVEPSAADNFKSVPIHAGGIAWYGNALYVVDTSHGLRVFDMDNIWRVESGDGIGKMAGGGYSAANYAYVLPQTRVYNWTELQPDSKFRHSWVALDRLDSPDTLLIGEYQTDDTSTPIRLVKYPLDYTTRRLRKTGSTVATASWAYCVNILRMQGGFSRNDTFYLGRSNGQNNGGDLFTWTPGEAAVGSSYFPPGNEDLSYNEAKKEWYTVTEWQNQRYILAYKKEIP</sequence>
<dbReference type="AlphaFoldDB" id="A0A229YHX3"/>
<dbReference type="STRING" id="1245748.A0A229YHX3"/>
<comment type="caution">
    <text evidence="2">The sequence shown here is derived from an EMBL/GenBank/DDBJ whole genome shotgun (WGS) entry which is preliminary data.</text>
</comment>